<evidence type="ECO:0000313" key="2">
    <source>
        <dbReference type="EMBL" id="TPF77177.1"/>
    </source>
</evidence>
<dbReference type="Proteomes" id="UP000315388">
    <property type="component" value="Unassembled WGS sequence"/>
</dbReference>
<dbReference type="AlphaFoldDB" id="A0A502BTJ3"/>
<dbReference type="InterPro" id="IPR029044">
    <property type="entry name" value="Nucleotide-diphossugar_trans"/>
</dbReference>
<accession>A0A502BTJ3</accession>
<dbReference type="OrthoDB" id="174925at2"/>
<feature type="domain" description="Glycosyltransferase 2-like" evidence="1">
    <location>
        <begin position="18"/>
        <end position="146"/>
    </location>
</feature>
<dbReference type="Pfam" id="PF00535">
    <property type="entry name" value="Glycos_transf_2"/>
    <property type="match status" value="1"/>
</dbReference>
<dbReference type="GO" id="GO:0016758">
    <property type="term" value="F:hexosyltransferase activity"/>
    <property type="evidence" value="ECO:0007669"/>
    <property type="project" value="UniProtKB-ARBA"/>
</dbReference>
<dbReference type="PANTHER" id="PTHR22916:SF3">
    <property type="entry name" value="UDP-GLCNAC:BETAGAL BETA-1,3-N-ACETYLGLUCOSAMINYLTRANSFERASE-LIKE PROTEIN 1"/>
    <property type="match status" value="1"/>
</dbReference>
<dbReference type="InterPro" id="IPR001173">
    <property type="entry name" value="Glyco_trans_2-like"/>
</dbReference>
<protein>
    <submittedName>
        <fullName evidence="2">Glycosyltransferase family 2 protein</fullName>
    </submittedName>
</protein>
<keyword evidence="2" id="KW-0808">Transferase</keyword>
<reference evidence="2 3" key="1">
    <citation type="journal article" date="2003" name="Int. J. Syst. Evol. Microbiol.">
        <title>Towards a standardized format for the description of a novel species (of an established genus): Ochrobactrum gallinifaecis sp. nov.</title>
        <authorList>
            <person name="Kampfer P."/>
            <person name="Buczolits S."/>
            <person name="Albrecht A."/>
            <person name="Busse H.J."/>
            <person name="Stackebrandt E."/>
        </authorList>
    </citation>
    <scope>NUCLEOTIDE SEQUENCE [LARGE SCALE GENOMIC DNA]</scope>
    <source>
        <strain evidence="2 3">ISO 196</strain>
    </source>
</reference>
<dbReference type="PANTHER" id="PTHR22916">
    <property type="entry name" value="GLYCOSYLTRANSFERASE"/>
    <property type="match status" value="1"/>
</dbReference>
<evidence type="ECO:0000313" key="3">
    <source>
        <dbReference type="Proteomes" id="UP000315388"/>
    </source>
</evidence>
<gene>
    <name evidence="2" type="ORF">FHY56_02160</name>
</gene>
<dbReference type="Gene3D" id="3.90.550.10">
    <property type="entry name" value="Spore Coat Polysaccharide Biosynthesis Protein SpsA, Chain A"/>
    <property type="match status" value="1"/>
</dbReference>
<keyword evidence="3" id="KW-1185">Reference proteome</keyword>
<dbReference type="RefSeq" id="WP_140903516.1">
    <property type="nucleotide sequence ID" value="NZ_JBHTMD010000017.1"/>
</dbReference>
<dbReference type="SUPFAM" id="SSF53448">
    <property type="entry name" value="Nucleotide-diphospho-sugar transferases"/>
    <property type="match status" value="1"/>
</dbReference>
<comment type="caution">
    <text evidence="2">The sequence shown here is derived from an EMBL/GenBank/DDBJ whole genome shotgun (WGS) entry which is preliminary data.</text>
</comment>
<sequence length="314" mass="36527">MSTSDLNTGIDFYEIAVITRTKDRVYMLDRAADGLLRQSYRNFVWVIVNDGGEAEPVDKVAARYQDAGMPVIVIHNEKNIGMEAASNRGIKKSQSKYIHIHDDDDTIERTFYEKMISRLEVSECKGVTCNINEIHEDVRGNKITILSSLKWDTGVPSISRMVCINRFVPISFLYLRSVHDDIGLYDESLKVCGDWEFYLRFLRKFDIDKVVDYLANYHIRELSDDEAAINSVKKQFDHQYHDMLIRNRLIREELNRGDFGYAGLITLGAQMWDTETKLYGIEQKGREAFELKDRVLRKLNGNFFLRLMRKVARI</sequence>
<evidence type="ECO:0000259" key="1">
    <source>
        <dbReference type="Pfam" id="PF00535"/>
    </source>
</evidence>
<organism evidence="2 3">
    <name type="scientific">Brucella gallinifaecis</name>
    <dbReference type="NCBI Taxonomy" id="215590"/>
    <lineage>
        <taxon>Bacteria</taxon>
        <taxon>Pseudomonadati</taxon>
        <taxon>Pseudomonadota</taxon>
        <taxon>Alphaproteobacteria</taxon>
        <taxon>Hyphomicrobiales</taxon>
        <taxon>Brucellaceae</taxon>
        <taxon>Brucella/Ochrobactrum group</taxon>
        <taxon>Brucella</taxon>
    </lineage>
</organism>
<dbReference type="EMBL" id="VEWJ01000001">
    <property type="protein sequence ID" value="TPF77177.1"/>
    <property type="molecule type" value="Genomic_DNA"/>
</dbReference>
<dbReference type="CDD" id="cd00761">
    <property type="entry name" value="Glyco_tranf_GTA_type"/>
    <property type="match status" value="1"/>
</dbReference>
<proteinExistence type="predicted"/>
<name>A0A502BTJ3_9HYPH</name>